<feature type="chain" id="PRO_5040134724" description="Ionotropic glutamate receptor C-terminal domain-containing protein" evidence="10">
    <location>
        <begin position="19"/>
        <end position="788"/>
    </location>
</feature>
<feature type="signal peptide" evidence="10">
    <location>
        <begin position="1"/>
        <end position="18"/>
    </location>
</feature>
<feature type="transmembrane region" description="Helical" evidence="9">
    <location>
        <begin position="433"/>
        <end position="452"/>
    </location>
</feature>
<dbReference type="EMBL" id="OU963867">
    <property type="protein sequence ID" value="CAH0391403.1"/>
    <property type="molecule type" value="Genomic_DNA"/>
</dbReference>
<evidence type="ECO:0000256" key="6">
    <source>
        <dbReference type="ARBA" id="ARBA00023136"/>
    </source>
</evidence>
<keyword evidence="8" id="KW-0325">Glycoprotein</keyword>
<keyword evidence="10" id="KW-0732">Signal</keyword>
<sequence length="788" mass="90926">MSVLKFFLEILLLSRWVGFKPSSCSHLEQTATSEWYPPYSFLFRACQNMVDRSDQKLLYAVELSSDPLLLHLIQHLHQTHIQTIVISDSGKLTRSVSHHVKNMIFNVNDFDELLSFILDSASQQEPIGINIINSTDSADRRTDREPPVKSFFSRSCIRVDTYFLWSGEGKTCDKTIDISSAELMDSSLPSDSVFNATRGLYVNKIWNSQNNLIFFLKNLCRNCSKPNAEPLRNAKYRQFANEIIGNRKMDLFDTMIFCFRFFWRFFRGQKTIICHPRGCEKYDPFTENLISFTDENDENFFDFSWINMHRKPMKVYIEYPRSGGLREVELVSWERLKLFHEIAVENLAKSVNCSPNFDVIGGSAVYEYYSEEEADLRYGVDLHLFGTRVNVSGSDLEKTDFFVSVGAGAICIAVPHSGFMSQGLVIFKSFTPIVWIFTLITIFIFSLFQYFLQYSQCELFNRLYSEAQRDDFRGTSSILIVYAYFVCGSPPSLNSGHLATGKILFSIFSFSTLIISTAFLSSMTTLLSNRVLYPEIDSLRTLDESDLLIETFNNPEVDSSFFENHDCSESLKAKLVNNYVFYIKELYKTTFPMAIALTNMSEVRRNFSITDEFVFNNWWVNISNVILSQFTSNAFLVGLPFMSNPRKNILIKLRINAEALDYHLVKECLMMYPLALSTPKNSFLYDKLNRVIAHLLETGHANRVLEDTSGDFVRWENSSATEEDGEPRAYDINDLQSAFIALIIGLFLSFLTFVGELLIDFFRNFFHVNFLRRINILRTRQVSNAWPF</sequence>
<keyword evidence="5 9" id="KW-1133">Transmembrane helix</keyword>
<dbReference type="GO" id="GO:0050906">
    <property type="term" value="P:detection of stimulus involved in sensory perception"/>
    <property type="evidence" value="ECO:0007669"/>
    <property type="project" value="UniProtKB-ARBA"/>
</dbReference>
<evidence type="ECO:0000256" key="4">
    <source>
        <dbReference type="ARBA" id="ARBA00022692"/>
    </source>
</evidence>
<proteinExistence type="inferred from homology"/>
<evidence type="ECO:0000256" key="9">
    <source>
        <dbReference type="SAM" id="Phobius"/>
    </source>
</evidence>
<feature type="transmembrane region" description="Helical" evidence="9">
    <location>
        <begin position="472"/>
        <end position="491"/>
    </location>
</feature>
<keyword evidence="4 9" id="KW-0812">Transmembrane</keyword>
<protein>
    <recommendedName>
        <fullName evidence="11">Ionotropic glutamate receptor C-terminal domain-containing protein</fullName>
    </recommendedName>
</protein>
<dbReference type="PANTHER" id="PTHR42643:SF38">
    <property type="entry name" value="IONOTROPIC RECEPTOR 100A"/>
    <property type="match status" value="1"/>
</dbReference>
<feature type="transmembrane region" description="Helical" evidence="9">
    <location>
        <begin position="503"/>
        <end position="523"/>
    </location>
</feature>
<dbReference type="GO" id="GO:0015276">
    <property type="term" value="F:ligand-gated monoatomic ion channel activity"/>
    <property type="evidence" value="ECO:0007669"/>
    <property type="project" value="InterPro"/>
</dbReference>
<dbReference type="GO" id="GO:0005886">
    <property type="term" value="C:plasma membrane"/>
    <property type="evidence" value="ECO:0007669"/>
    <property type="project" value="UniProtKB-SubCell"/>
</dbReference>
<keyword evidence="6 9" id="KW-0472">Membrane</keyword>
<feature type="transmembrane region" description="Helical" evidence="9">
    <location>
        <begin position="738"/>
        <end position="759"/>
    </location>
</feature>
<evidence type="ECO:0000256" key="8">
    <source>
        <dbReference type="ARBA" id="ARBA00023180"/>
    </source>
</evidence>
<organism evidence="12 13">
    <name type="scientific">Bemisia tabaci</name>
    <name type="common">Sweetpotato whitefly</name>
    <name type="synonym">Aleurodes tabaci</name>
    <dbReference type="NCBI Taxonomy" id="7038"/>
    <lineage>
        <taxon>Eukaryota</taxon>
        <taxon>Metazoa</taxon>
        <taxon>Ecdysozoa</taxon>
        <taxon>Arthropoda</taxon>
        <taxon>Hexapoda</taxon>
        <taxon>Insecta</taxon>
        <taxon>Pterygota</taxon>
        <taxon>Neoptera</taxon>
        <taxon>Paraneoptera</taxon>
        <taxon>Hemiptera</taxon>
        <taxon>Sternorrhyncha</taxon>
        <taxon>Aleyrodoidea</taxon>
        <taxon>Aleyrodidae</taxon>
        <taxon>Aleyrodinae</taxon>
        <taxon>Bemisia</taxon>
    </lineage>
</organism>
<evidence type="ECO:0000256" key="10">
    <source>
        <dbReference type="SAM" id="SignalP"/>
    </source>
</evidence>
<evidence type="ECO:0000256" key="5">
    <source>
        <dbReference type="ARBA" id="ARBA00022989"/>
    </source>
</evidence>
<evidence type="ECO:0000259" key="11">
    <source>
        <dbReference type="Pfam" id="PF00060"/>
    </source>
</evidence>
<dbReference type="Proteomes" id="UP001152759">
    <property type="component" value="Chromosome 6"/>
</dbReference>
<dbReference type="Gene3D" id="1.10.287.70">
    <property type="match status" value="1"/>
</dbReference>
<gene>
    <name evidence="12" type="ORF">BEMITA_LOCUS10022</name>
</gene>
<dbReference type="InterPro" id="IPR052192">
    <property type="entry name" value="Insect_Ionotropic_Sensory_Rcpt"/>
</dbReference>
<reference evidence="12" key="1">
    <citation type="submission" date="2021-12" db="EMBL/GenBank/DDBJ databases">
        <authorList>
            <person name="King R."/>
        </authorList>
    </citation>
    <scope>NUCLEOTIDE SEQUENCE</scope>
</reference>
<evidence type="ECO:0000256" key="7">
    <source>
        <dbReference type="ARBA" id="ARBA00023170"/>
    </source>
</evidence>
<evidence type="ECO:0000313" key="12">
    <source>
        <dbReference type="EMBL" id="CAH0391403.1"/>
    </source>
</evidence>
<dbReference type="PANTHER" id="PTHR42643">
    <property type="entry name" value="IONOTROPIC RECEPTOR 20A-RELATED"/>
    <property type="match status" value="1"/>
</dbReference>
<keyword evidence="7" id="KW-0675">Receptor</keyword>
<name>A0A9P0AF24_BEMTA</name>
<evidence type="ECO:0000256" key="3">
    <source>
        <dbReference type="ARBA" id="ARBA00022475"/>
    </source>
</evidence>
<keyword evidence="3" id="KW-1003">Cell membrane</keyword>
<comment type="subcellular location">
    <subcellularLocation>
        <location evidence="1">Cell membrane</location>
        <topology evidence="1">Multi-pass membrane protein</topology>
    </subcellularLocation>
</comment>
<dbReference type="Pfam" id="PF00060">
    <property type="entry name" value="Lig_chan"/>
    <property type="match status" value="1"/>
</dbReference>
<accession>A0A9P0AF24</accession>
<evidence type="ECO:0000313" key="13">
    <source>
        <dbReference type="Proteomes" id="UP001152759"/>
    </source>
</evidence>
<evidence type="ECO:0000256" key="2">
    <source>
        <dbReference type="ARBA" id="ARBA00008685"/>
    </source>
</evidence>
<evidence type="ECO:0000256" key="1">
    <source>
        <dbReference type="ARBA" id="ARBA00004651"/>
    </source>
</evidence>
<feature type="domain" description="Ionotropic glutamate receptor C-terminal" evidence="11">
    <location>
        <begin position="434"/>
        <end position="746"/>
    </location>
</feature>
<dbReference type="AlphaFoldDB" id="A0A9P0AF24"/>
<keyword evidence="13" id="KW-1185">Reference proteome</keyword>
<comment type="similarity">
    <text evidence="2">Belongs to the glutamate-gated ion channel (TC 1.A.10.1) family.</text>
</comment>
<dbReference type="InterPro" id="IPR001320">
    <property type="entry name" value="Iontro_rcpt_C"/>
</dbReference>